<dbReference type="Proteomes" id="UP000784294">
    <property type="component" value="Unassembled WGS sequence"/>
</dbReference>
<keyword evidence="2" id="KW-1185">Reference proteome</keyword>
<dbReference type="OrthoDB" id="286107at2759"/>
<dbReference type="AlphaFoldDB" id="A0A3S5AIY2"/>
<accession>A0A3S5AIY2</accession>
<evidence type="ECO:0000313" key="2">
    <source>
        <dbReference type="Proteomes" id="UP000784294"/>
    </source>
</evidence>
<protein>
    <submittedName>
        <fullName evidence="1">Uncharacterized protein</fullName>
    </submittedName>
</protein>
<dbReference type="EMBL" id="CAAALY010256797">
    <property type="protein sequence ID" value="VEL38071.1"/>
    <property type="molecule type" value="Genomic_DNA"/>
</dbReference>
<evidence type="ECO:0000313" key="1">
    <source>
        <dbReference type="EMBL" id="VEL38071.1"/>
    </source>
</evidence>
<organism evidence="1 2">
    <name type="scientific">Protopolystoma xenopodis</name>
    <dbReference type="NCBI Taxonomy" id="117903"/>
    <lineage>
        <taxon>Eukaryota</taxon>
        <taxon>Metazoa</taxon>
        <taxon>Spiralia</taxon>
        <taxon>Lophotrochozoa</taxon>
        <taxon>Platyhelminthes</taxon>
        <taxon>Monogenea</taxon>
        <taxon>Polyopisthocotylea</taxon>
        <taxon>Polystomatidea</taxon>
        <taxon>Polystomatidae</taxon>
        <taxon>Protopolystoma</taxon>
    </lineage>
</organism>
<comment type="caution">
    <text evidence="1">The sequence shown here is derived from an EMBL/GenBank/DDBJ whole genome shotgun (WGS) entry which is preliminary data.</text>
</comment>
<sequence>MLLHKLPLFRQDVFSIRLDSATCFLEPLHRFVVEVLNPGLKAQQSFLGQLPQVELRNYYDYEVKEVELLRVERENTGPYGEFNFWKCRMVHMNSLVLGLKRPDIQTLISALKNSRSHVYTDYQ</sequence>
<reference evidence="1" key="1">
    <citation type="submission" date="2018-11" db="EMBL/GenBank/DDBJ databases">
        <authorList>
            <consortium name="Pathogen Informatics"/>
        </authorList>
    </citation>
    <scope>NUCLEOTIDE SEQUENCE</scope>
</reference>
<proteinExistence type="predicted"/>
<name>A0A3S5AIY2_9PLAT</name>
<gene>
    <name evidence="1" type="ORF">PXEA_LOCUS31511</name>
</gene>